<dbReference type="EMBL" id="JACHCC010000001">
    <property type="protein sequence ID" value="MBB6498181.1"/>
    <property type="molecule type" value="Genomic_DNA"/>
</dbReference>
<dbReference type="Gene3D" id="3.40.50.300">
    <property type="entry name" value="P-loop containing nucleotide triphosphate hydrolases"/>
    <property type="match status" value="1"/>
</dbReference>
<comment type="caution">
    <text evidence="1">The sequence shown here is derived from an EMBL/GenBank/DDBJ whole genome shotgun (WGS) entry which is preliminary data.</text>
</comment>
<accession>A0A7X0MGV1</accession>
<protein>
    <submittedName>
        <fullName evidence="1">Putative ABC-type ATPase</fullName>
    </submittedName>
</protein>
<dbReference type="RefSeq" id="WP_184622057.1">
    <property type="nucleotide sequence ID" value="NZ_JACHCC010000001.1"/>
</dbReference>
<dbReference type="PANTHER" id="PTHR39206">
    <property type="entry name" value="SLL8004 PROTEIN"/>
    <property type="match status" value="1"/>
</dbReference>
<dbReference type="PANTHER" id="PTHR39206:SF1">
    <property type="entry name" value="SLL8004 PROTEIN"/>
    <property type="match status" value="1"/>
</dbReference>
<proteinExistence type="predicted"/>
<sequence length="115" mass="13294">MASALEFRENGYEIHLIFMGLNSIEESIERVLFRVQTGGHKVSEISIRYNYKYGFENLYKYFREFDSVILFDNSIPGDEGPSAPREILHIVGNELHLLPEGVPEWALPIISEFKD</sequence>
<dbReference type="Proteomes" id="UP000521017">
    <property type="component" value="Unassembled WGS sequence"/>
</dbReference>
<evidence type="ECO:0000313" key="1">
    <source>
        <dbReference type="EMBL" id="MBB6498181.1"/>
    </source>
</evidence>
<evidence type="ECO:0000313" key="2">
    <source>
        <dbReference type="Proteomes" id="UP000521017"/>
    </source>
</evidence>
<dbReference type="AlphaFoldDB" id="A0A7X0MGV1"/>
<organism evidence="1 2">
    <name type="scientific">Pedobacter cryoconitis</name>
    <dbReference type="NCBI Taxonomy" id="188932"/>
    <lineage>
        <taxon>Bacteria</taxon>
        <taxon>Pseudomonadati</taxon>
        <taxon>Bacteroidota</taxon>
        <taxon>Sphingobacteriia</taxon>
        <taxon>Sphingobacteriales</taxon>
        <taxon>Sphingobacteriaceae</taxon>
        <taxon>Pedobacter</taxon>
    </lineage>
</organism>
<reference evidence="1 2" key="1">
    <citation type="submission" date="2020-08" db="EMBL/GenBank/DDBJ databases">
        <title>Genomic Encyclopedia of Type Strains, Phase IV (KMG-V): Genome sequencing to study the core and pangenomes of soil and plant-associated prokaryotes.</title>
        <authorList>
            <person name="Whitman W."/>
        </authorList>
    </citation>
    <scope>NUCLEOTIDE SEQUENCE [LARGE SCALE GENOMIC DNA]</scope>
    <source>
        <strain evidence="1 2">M2T3</strain>
    </source>
</reference>
<dbReference type="InterPro" id="IPR027417">
    <property type="entry name" value="P-loop_NTPase"/>
</dbReference>
<gene>
    <name evidence="1" type="ORF">HDF25_000305</name>
</gene>
<name>A0A7X0MGV1_9SPHI</name>